<dbReference type="Pfam" id="PF05721">
    <property type="entry name" value="PhyH"/>
    <property type="match status" value="1"/>
</dbReference>
<dbReference type="AlphaFoldDB" id="A0A383CTS2"/>
<name>A0A383CTS2_9ZZZZ</name>
<protein>
    <recommendedName>
        <fullName evidence="2">Phytanoyl-CoA dioxygenase</fullName>
    </recommendedName>
</protein>
<dbReference type="SUPFAM" id="SSF51197">
    <property type="entry name" value="Clavaminate synthase-like"/>
    <property type="match status" value="1"/>
</dbReference>
<organism evidence="1">
    <name type="scientific">marine metagenome</name>
    <dbReference type="NCBI Taxonomy" id="408172"/>
    <lineage>
        <taxon>unclassified sequences</taxon>
        <taxon>metagenomes</taxon>
        <taxon>ecological metagenomes</taxon>
    </lineage>
</organism>
<evidence type="ECO:0008006" key="2">
    <source>
        <dbReference type="Google" id="ProtNLM"/>
    </source>
</evidence>
<dbReference type="Gene3D" id="2.60.120.620">
    <property type="entry name" value="q2cbj1_9rhob like domain"/>
    <property type="match status" value="1"/>
</dbReference>
<accession>A0A383CTS2</accession>
<feature type="non-terminal residue" evidence="1">
    <location>
        <position position="137"/>
    </location>
</feature>
<sequence>MNLESSNLEISSERLDLAEKDLRTVGFHIFENVITAEDADKAREATLALAETEAQNGKGSIYGEDKIRRVWALVSKGTIFCQLIQNPTVIAIWKRFLGEDVIASTFTANIVGPDAPAGGWHIDYPYWAMSPPFPEGS</sequence>
<gene>
    <name evidence="1" type="ORF">METZ01_LOCUS488287</name>
</gene>
<reference evidence="1" key="1">
    <citation type="submission" date="2018-05" db="EMBL/GenBank/DDBJ databases">
        <authorList>
            <person name="Lanie J.A."/>
            <person name="Ng W.-L."/>
            <person name="Kazmierczak K.M."/>
            <person name="Andrzejewski T.M."/>
            <person name="Davidsen T.M."/>
            <person name="Wayne K.J."/>
            <person name="Tettelin H."/>
            <person name="Glass J.I."/>
            <person name="Rusch D."/>
            <person name="Podicherti R."/>
            <person name="Tsui H.-C.T."/>
            <person name="Winkler M.E."/>
        </authorList>
    </citation>
    <scope>NUCLEOTIDE SEQUENCE</scope>
</reference>
<proteinExistence type="predicted"/>
<dbReference type="InterPro" id="IPR008775">
    <property type="entry name" value="Phytyl_CoA_dOase-like"/>
</dbReference>
<dbReference type="EMBL" id="UINC01211508">
    <property type="protein sequence ID" value="SVE35433.1"/>
    <property type="molecule type" value="Genomic_DNA"/>
</dbReference>
<evidence type="ECO:0000313" key="1">
    <source>
        <dbReference type="EMBL" id="SVE35433.1"/>
    </source>
</evidence>